<evidence type="ECO:0000256" key="2">
    <source>
        <dbReference type="ARBA" id="ARBA00023125"/>
    </source>
</evidence>
<dbReference type="PROSITE" id="PS01124">
    <property type="entry name" value="HTH_ARAC_FAMILY_2"/>
    <property type="match status" value="1"/>
</dbReference>
<dbReference type="GO" id="GO:0005829">
    <property type="term" value="C:cytosol"/>
    <property type="evidence" value="ECO:0007669"/>
    <property type="project" value="TreeGrafter"/>
</dbReference>
<keyword evidence="2 5" id="KW-0238">DNA-binding</keyword>
<dbReference type="EMBL" id="FQZQ01000003">
    <property type="protein sequence ID" value="SHI80092.1"/>
    <property type="molecule type" value="Genomic_DNA"/>
</dbReference>
<keyword evidence="3" id="KW-0804">Transcription</keyword>
<dbReference type="Gene3D" id="1.10.10.60">
    <property type="entry name" value="Homeodomain-like"/>
    <property type="match status" value="1"/>
</dbReference>
<feature type="domain" description="HTH araC/xylS-type" evidence="4">
    <location>
        <begin position="12"/>
        <end position="110"/>
    </location>
</feature>
<dbReference type="GO" id="GO:0003700">
    <property type="term" value="F:DNA-binding transcription factor activity"/>
    <property type="evidence" value="ECO:0007669"/>
    <property type="project" value="InterPro"/>
</dbReference>
<dbReference type="SUPFAM" id="SSF46689">
    <property type="entry name" value="Homeodomain-like"/>
    <property type="match status" value="1"/>
</dbReference>
<dbReference type="PANTHER" id="PTHR47894">
    <property type="entry name" value="HTH-TYPE TRANSCRIPTIONAL REGULATOR GADX"/>
    <property type="match status" value="1"/>
</dbReference>
<evidence type="ECO:0000256" key="1">
    <source>
        <dbReference type="ARBA" id="ARBA00023015"/>
    </source>
</evidence>
<dbReference type="InterPro" id="IPR018060">
    <property type="entry name" value="HTH_AraC"/>
</dbReference>
<dbReference type="InterPro" id="IPR009057">
    <property type="entry name" value="Homeodomain-like_sf"/>
</dbReference>
<dbReference type="STRING" id="1470563.SAMN05444000_10397"/>
<keyword evidence="6" id="KW-1185">Reference proteome</keyword>
<reference evidence="6" key="1">
    <citation type="submission" date="2016-11" db="EMBL/GenBank/DDBJ databases">
        <authorList>
            <person name="Varghese N."/>
            <person name="Submissions S."/>
        </authorList>
    </citation>
    <scope>NUCLEOTIDE SEQUENCE [LARGE SCALE GENOMIC DNA]</scope>
    <source>
        <strain evidence="6">DSM 100564</strain>
    </source>
</reference>
<organism evidence="5 6">
    <name type="scientific">Shimia gijangensis</name>
    <dbReference type="NCBI Taxonomy" id="1470563"/>
    <lineage>
        <taxon>Bacteria</taxon>
        <taxon>Pseudomonadati</taxon>
        <taxon>Pseudomonadota</taxon>
        <taxon>Alphaproteobacteria</taxon>
        <taxon>Rhodobacterales</taxon>
        <taxon>Roseobacteraceae</taxon>
    </lineage>
</organism>
<accession>A0A1M6E3L2</accession>
<dbReference type="SMART" id="SM00342">
    <property type="entry name" value="HTH_ARAC"/>
    <property type="match status" value="1"/>
</dbReference>
<dbReference type="RefSeq" id="WP_083599235.1">
    <property type="nucleotide sequence ID" value="NZ_FQZQ01000003.1"/>
</dbReference>
<evidence type="ECO:0000313" key="5">
    <source>
        <dbReference type="EMBL" id="SHI80092.1"/>
    </source>
</evidence>
<dbReference type="AlphaFoldDB" id="A0A1M6E3L2"/>
<dbReference type="Proteomes" id="UP000183982">
    <property type="component" value="Unassembled WGS sequence"/>
</dbReference>
<proteinExistence type="predicted"/>
<dbReference type="PANTHER" id="PTHR47894:SF4">
    <property type="entry name" value="HTH-TYPE TRANSCRIPTIONAL REGULATOR GADX"/>
    <property type="match status" value="1"/>
</dbReference>
<dbReference type="Pfam" id="PF12833">
    <property type="entry name" value="HTH_18"/>
    <property type="match status" value="1"/>
</dbReference>
<evidence type="ECO:0000256" key="3">
    <source>
        <dbReference type="ARBA" id="ARBA00023163"/>
    </source>
</evidence>
<sequence>MRDRNSTSCFVRKVRLIVSNRLCECPPSPGMVAGEMSLTKRTLQRRLSEEGTNFSTLLDEVRCEKAHAFLLDGGRDMGQLAKLLGYKQQSTLTRAFHRWTGASPTNSLKQMNKTKTSIWREKVKP</sequence>
<dbReference type="GO" id="GO:0000976">
    <property type="term" value="F:transcription cis-regulatory region binding"/>
    <property type="evidence" value="ECO:0007669"/>
    <property type="project" value="TreeGrafter"/>
</dbReference>
<evidence type="ECO:0000313" key="6">
    <source>
        <dbReference type="Proteomes" id="UP000183982"/>
    </source>
</evidence>
<keyword evidence="1" id="KW-0805">Transcription regulation</keyword>
<protein>
    <submittedName>
        <fullName evidence="5">AraC-type DNA-binding protein</fullName>
    </submittedName>
</protein>
<evidence type="ECO:0000259" key="4">
    <source>
        <dbReference type="PROSITE" id="PS01124"/>
    </source>
</evidence>
<dbReference type="OrthoDB" id="9805730at2"/>
<name>A0A1M6E3L2_9RHOB</name>
<gene>
    <name evidence="5" type="ORF">SAMN05444000_10397</name>
</gene>